<dbReference type="OrthoDB" id="438553at2759"/>
<protein>
    <recommendedName>
        <fullName evidence="7">Protein arginine methyltransferase NDUFAF7</fullName>
        <ecNumber evidence="7">2.1.1.320</ecNumber>
    </recommendedName>
</protein>
<evidence type="ECO:0000256" key="1">
    <source>
        <dbReference type="ARBA" id="ARBA00004173"/>
    </source>
</evidence>
<dbReference type="EC" id="2.1.1.320" evidence="7"/>
<evidence type="ECO:0000256" key="2">
    <source>
        <dbReference type="ARBA" id="ARBA00005891"/>
    </source>
</evidence>
<comment type="similarity">
    <text evidence="2 7">Belongs to the NDUFAF7 family.</text>
</comment>
<gene>
    <name evidence="9" type="ORF">CYY_000685</name>
</gene>
<name>A0A8J4V8Q7_9MYCE</name>
<dbReference type="PANTHER" id="PTHR12049:SF7">
    <property type="entry name" value="PROTEIN ARGININE METHYLTRANSFERASE NDUFAF7, MITOCHONDRIAL"/>
    <property type="match status" value="1"/>
</dbReference>
<comment type="function">
    <text evidence="7">Arginine methyltransferase involved in the assembly or stability of mitochondrial NADH:ubiquinone oxidoreductase complex (complex I).</text>
</comment>
<evidence type="ECO:0000256" key="8">
    <source>
        <dbReference type="SAM" id="MobiDB-lite"/>
    </source>
</evidence>
<keyword evidence="3 7" id="KW-0489">Methyltransferase</keyword>
<dbReference type="Gene3D" id="3.40.50.12710">
    <property type="match status" value="1"/>
</dbReference>
<comment type="subcellular location">
    <subcellularLocation>
        <location evidence="1 7">Mitochondrion</location>
    </subcellularLocation>
</comment>
<dbReference type="GO" id="GO:0035243">
    <property type="term" value="F:protein-arginine omega-N symmetric methyltransferase activity"/>
    <property type="evidence" value="ECO:0007669"/>
    <property type="project" value="UniProtKB-EC"/>
</dbReference>
<evidence type="ECO:0000313" key="9">
    <source>
        <dbReference type="EMBL" id="KAF2078047.1"/>
    </source>
</evidence>
<feature type="region of interest" description="Disordered" evidence="8">
    <location>
        <begin position="29"/>
        <end position="66"/>
    </location>
</feature>
<dbReference type="GO" id="GO:0005739">
    <property type="term" value="C:mitochondrion"/>
    <property type="evidence" value="ECO:0007669"/>
    <property type="project" value="UniProtKB-SubCell"/>
</dbReference>
<evidence type="ECO:0000256" key="6">
    <source>
        <dbReference type="ARBA" id="ARBA00048612"/>
    </source>
</evidence>
<dbReference type="GO" id="GO:0032981">
    <property type="term" value="P:mitochondrial respiratory chain complex I assembly"/>
    <property type="evidence" value="ECO:0007669"/>
    <property type="project" value="TreeGrafter"/>
</dbReference>
<dbReference type="InterPro" id="IPR029063">
    <property type="entry name" value="SAM-dependent_MTases_sf"/>
</dbReference>
<evidence type="ECO:0000256" key="3">
    <source>
        <dbReference type="ARBA" id="ARBA00022603"/>
    </source>
</evidence>
<evidence type="ECO:0000256" key="5">
    <source>
        <dbReference type="ARBA" id="ARBA00023128"/>
    </source>
</evidence>
<reference evidence="9" key="1">
    <citation type="submission" date="2020-01" db="EMBL/GenBank/DDBJ databases">
        <title>Development of genomics and gene disruption for Polysphondylium violaceum indicates a role for the polyketide synthase stlB in stalk morphogenesis.</title>
        <authorList>
            <person name="Narita B."/>
            <person name="Kawabe Y."/>
            <person name="Kin K."/>
            <person name="Saito T."/>
            <person name="Gibbs R."/>
            <person name="Kuspa A."/>
            <person name="Muzny D."/>
            <person name="Queller D."/>
            <person name="Richards S."/>
            <person name="Strassman J."/>
            <person name="Sucgang R."/>
            <person name="Worley K."/>
            <person name="Schaap P."/>
        </authorList>
    </citation>
    <scope>NUCLEOTIDE SEQUENCE</scope>
    <source>
        <strain evidence="9">QSvi11</strain>
    </source>
</reference>
<proteinExistence type="inferred from homology"/>
<dbReference type="InterPro" id="IPR038375">
    <property type="entry name" value="NDUFAF7_sf"/>
</dbReference>
<dbReference type="Pfam" id="PF02636">
    <property type="entry name" value="Methyltransf_28"/>
    <property type="match status" value="1"/>
</dbReference>
<dbReference type="SUPFAM" id="SSF53335">
    <property type="entry name" value="S-adenosyl-L-methionine-dependent methyltransferases"/>
    <property type="match status" value="1"/>
</dbReference>
<feature type="compositionally biased region" description="Low complexity" evidence="8">
    <location>
        <begin position="34"/>
        <end position="61"/>
    </location>
</feature>
<evidence type="ECO:0000313" key="10">
    <source>
        <dbReference type="Proteomes" id="UP000695562"/>
    </source>
</evidence>
<dbReference type="PANTHER" id="PTHR12049">
    <property type="entry name" value="PROTEIN ARGININE METHYLTRANSFERASE NDUFAF7, MITOCHONDRIAL"/>
    <property type="match status" value="1"/>
</dbReference>
<evidence type="ECO:0000256" key="4">
    <source>
        <dbReference type="ARBA" id="ARBA00022679"/>
    </source>
</evidence>
<accession>A0A8J4V8Q7</accession>
<evidence type="ECO:0000256" key="7">
    <source>
        <dbReference type="RuleBase" id="RU364114"/>
    </source>
</evidence>
<dbReference type="EMBL" id="AJWJ01000013">
    <property type="protein sequence ID" value="KAF2078047.1"/>
    <property type="molecule type" value="Genomic_DNA"/>
</dbReference>
<dbReference type="Proteomes" id="UP000695562">
    <property type="component" value="Unassembled WGS sequence"/>
</dbReference>
<sequence length="498" mass="55807">MINRIGILNAVSKIKLNRYNELKRFNRSFTSAPNSSSGGNDNTNNNNNNNNNDKNNDSTTTATLDHRATGDVKAVSVSFDKTNMSQFPTTIHTKKKYPITELEKHLTTIAKVRGPFPVDTLIKEVLTNPKYGYYMNKDVFGQGGDFITAPEISQLFGEMIGIWCVSTWEQMGKPEKFQIVELGPGRGTLMSDLLRCTKVFKEFYAALAGVHMVEASPALRKLQKEKLLYFRDDALKNDAVMTGKTPHEISVTWNQRLEQVPQGLPTLFVAQEFFDALPIHIFQFNKDKGWCEVMVDEDITYGGPYHLRFVLSKGPNSLVKAIEHLLPEFGVDGYQVELGLAGLAIAQEMSSRIEKSGGAAVIIDYGYDKIIKNSLQAIRDHKFVDILDKPGSADLSVWVDFQTLRKCVKLMKNSTTAIGPVDQGIFLKEMGIEHRLVQIANKEQSQSKVEELVQGYKKLVDPQEMGSTYKVITISSKSITPVGFSTAKEYEDEDFMTK</sequence>
<comment type="caution">
    <text evidence="9">The sequence shown here is derived from an EMBL/GenBank/DDBJ whole genome shotgun (WGS) entry which is preliminary data.</text>
</comment>
<comment type="catalytic activity">
    <reaction evidence="6 7">
        <text>L-arginyl-[protein] + 2 S-adenosyl-L-methionine = N(omega),N(omega)'-dimethyl-L-arginyl-[protein] + 2 S-adenosyl-L-homocysteine + 2 H(+)</text>
        <dbReference type="Rhea" id="RHEA:48108"/>
        <dbReference type="Rhea" id="RHEA-COMP:10532"/>
        <dbReference type="Rhea" id="RHEA-COMP:11992"/>
        <dbReference type="ChEBI" id="CHEBI:15378"/>
        <dbReference type="ChEBI" id="CHEBI:29965"/>
        <dbReference type="ChEBI" id="CHEBI:57856"/>
        <dbReference type="ChEBI" id="CHEBI:59789"/>
        <dbReference type="ChEBI" id="CHEBI:88221"/>
        <dbReference type="EC" id="2.1.1.320"/>
    </reaction>
</comment>
<keyword evidence="10" id="KW-1185">Reference proteome</keyword>
<keyword evidence="4 7" id="KW-0808">Transferase</keyword>
<keyword evidence="5 7" id="KW-0496">Mitochondrion</keyword>
<dbReference type="GO" id="GO:0032259">
    <property type="term" value="P:methylation"/>
    <property type="evidence" value="ECO:0007669"/>
    <property type="project" value="UniProtKB-KW"/>
</dbReference>
<dbReference type="AlphaFoldDB" id="A0A8J4V8Q7"/>
<dbReference type="InterPro" id="IPR003788">
    <property type="entry name" value="NDUFAF7"/>
</dbReference>
<organism evidence="9 10">
    <name type="scientific">Polysphondylium violaceum</name>
    <dbReference type="NCBI Taxonomy" id="133409"/>
    <lineage>
        <taxon>Eukaryota</taxon>
        <taxon>Amoebozoa</taxon>
        <taxon>Evosea</taxon>
        <taxon>Eumycetozoa</taxon>
        <taxon>Dictyostelia</taxon>
        <taxon>Dictyosteliales</taxon>
        <taxon>Dictyosteliaceae</taxon>
        <taxon>Polysphondylium</taxon>
    </lineage>
</organism>